<dbReference type="Proteomes" id="UP000887458">
    <property type="component" value="Unassembled WGS sequence"/>
</dbReference>
<sequence length="284" mass="32526">MNRSSSTLSSSSCSKSNHPDSQCLLMNRCSRTSSTSSMDRMIRCILIIIVAILLLLIAVSGLFMLLISSVPNDFPFLILNNNNNNNGNHDHHSNTLTFLSYYSLAIFQLSLIITEVIIALSIIFIIDIHNDHQRTTPVQCLSTKTRTRRRNTSNRKRINIDDDIFIEDYYNDDNDNDNLIIYRKQFRLIFILKIILIIMISLSILLRLYTSNLWQSWICNNNNNCYDQQQTLTIHSSSSSSSSILSLSPNLINWSSNSILYVMTIIFESLLFLLIFTMTTTSLS</sequence>
<feature type="region of interest" description="Disordered" evidence="1">
    <location>
        <begin position="1"/>
        <end position="20"/>
    </location>
</feature>
<feature type="transmembrane region" description="Helical" evidence="2">
    <location>
        <begin position="188"/>
        <end position="209"/>
    </location>
</feature>
<organism evidence="3 4">
    <name type="scientific">Dermatophagoides pteronyssinus</name>
    <name type="common">European house dust mite</name>
    <dbReference type="NCBI Taxonomy" id="6956"/>
    <lineage>
        <taxon>Eukaryota</taxon>
        <taxon>Metazoa</taxon>
        <taxon>Ecdysozoa</taxon>
        <taxon>Arthropoda</taxon>
        <taxon>Chelicerata</taxon>
        <taxon>Arachnida</taxon>
        <taxon>Acari</taxon>
        <taxon>Acariformes</taxon>
        <taxon>Sarcoptiformes</taxon>
        <taxon>Astigmata</taxon>
        <taxon>Psoroptidia</taxon>
        <taxon>Analgoidea</taxon>
        <taxon>Pyroglyphidae</taxon>
        <taxon>Dermatophagoidinae</taxon>
        <taxon>Dermatophagoides</taxon>
    </lineage>
</organism>
<comment type="caution">
    <text evidence="3">The sequence shown here is derived from an EMBL/GenBank/DDBJ whole genome shotgun (WGS) entry which is preliminary data.</text>
</comment>
<dbReference type="EMBL" id="NJHN03000077">
    <property type="protein sequence ID" value="KAH9417220.1"/>
    <property type="molecule type" value="Genomic_DNA"/>
</dbReference>
<name>A0ABQ8J404_DERPT</name>
<evidence type="ECO:0000313" key="4">
    <source>
        <dbReference type="Proteomes" id="UP000887458"/>
    </source>
</evidence>
<keyword evidence="4" id="KW-1185">Reference proteome</keyword>
<accession>A0ABQ8J404</accession>
<reference evidence="3 4" key="1">
    <citation type="journal article" date="2018" name="J. Allergy Clin. Immunol.">
        <title>High-quality assembly of Dermatophagoides pteronyssinus genome and transcriptome reveals a wide range of novel allergens.</title>
        <authorList>
            <person name="Liu X.Y."/>
            <person name="Yang K.Y."/>
            <person name="Wang M.Q."/>
            <person name="Kwok J.S."/>
            <person name="Zeng X."/>
            <person name="Yang Z."/>
            <person name="Xiao X.J."/>
            <person name="Lau C.P."/>
            <person name="Li Y."/>
            <person name="Huang Z.M."/>
            <person name="Ba J.G."/>
            <person name="Yim A.K."/>
            <person name="Ouyang C.Y."/>
            <person name="Ngai S.M."/>
            <person name="Chan T.F."/>
            <person name="Leung E.L."/>
            <person name="Liu L."/>
            <person name="Liu Z.G."/>
            <person name="Tsui S.K."/>
        </authorList>
    </citation>
    <scope>NUCLEOTIDE SEQUENCE [LARGE SCALE GENOMIC DNA]</scope>
    <source>
        <strain evidence="3">Derp</strain>
    </source>
</reference>
<keyword evidence="2" id="KW-1133">Transmembrane helix</keyword>
<protein>
    <submittedName>
        <fullName evidence="3">Uncharacterized protein</fullName>
    </submittedName>
</protein>
<keyword evidence="2" id="KW-0472">Membrane</keyword>
<evidence type="ECO:0000256" key="1">
    <source>
        <dbReference type="SAM" id="MobiDB-lite"/>
    </source>
</evidence>
<keyword evidence="2" id="KW-0812">Transmembrane</keyword>
<evidence type="ECO:0000256" key="2">
    <source>
        <dbReference type="SAM" id="Phobius"/>
    </source>
</evidence>
<reference evidence="3 4" key="2">
    <citation type="journal article" date="2022" name="Mol. Biol. Evol.">
        <title>Comparative Genomics Reveals Insights into the Divergent Evolution of Astigmatic Mites and Household Pest Adaptations.</title>
        <authorList>
            <person name="Xiong Q."/>
            <person name="Wan A.T."/>
            <person name="Liu X."/>
            <person name="Fung C.S."/>
            <person name="Xiao X."/>
            <person name="Malainual N."/>
            <person name="Hou J."/>
            <person name="Wang L."/>
            <person name="Wang M."/>
            <person name="Yang K.Y."/>
            <person name="Cui Y."/>
            <person name="Leung E.L."/>
            <person name="Nong W."/>
            <person name="Shin S.K."/>
            <person name="Au S.W."/>
            <person name="Jeong K.Y."/>
            <person name="Chew F.T."/>
            <person name="Hui J.H."/>
            <person name="Leung T.F."/>
            <person name="Tungtrongchitr A."/>
            <person name="Zhong N."/>
            <person name="Liu Z."/>
            <person name="Tsui S.K."/>
        </authorList>
    </citation>
    <scope>NUCLEOTIDE SEQUENCE [LARGE SCALE GENOMIC DNA]</scope>
    <source>
        <strain evidence="3">Derp</strain>
    </source>
</reference>
<gene>
    <name evidence="3" type="ORF">DERP_007217</name>
</gene>
<feature type="transmembrane region" description="Helical" evidence="2">
    <location>
        <begin position="101"/>
        <end position="126"/>
    </location>
</feature>
<feature type="transmembrane region" description="Helical" evidence="2">
    <location>
        <begin position="44"/>
        <end position="67"/>
    </location>
</feature>
<proteinExistence type="predicted"/>
<feature type="transmembrane region" description="Helical" evidence="2">
    <location>
        <begin position="258"/>
        <end position="278"/>
    </location>
</feature>
<evidence type="ECO:0000313" key="3">
    <source>
        <dbReference type="EMBL" id="KAH9417220.1"/>
    </source>
</evidence>